<dbReference type="PANTHER" id="PTHR10983:SF16">
    <property type="entry name" value="LYSOCARDIOLIPIN ACYLTRANSFERASE 1"/>
    <property type="match status" value="1"/>
</dbReference>
<dbReference type="EMBL" id="CAKXYY010000001">
    <property type="protein sequence ID" value="CAH2350407.1"/>
    <property type="molecule type" value="Genomic_DNA"/>
</dbReference>
<dbReference type="GO" id="GO:0036149">
    <property type="term" value="P:phosphatidylinositol acyl-chain remodeling"/>
    <property type="evidence" value="ECO:0007669"/>
    <property type="project" value="TreeGrafter"/>
</dbReference>
<dbReference type="PANTHER" id="PTHR10983">
    <property type="entry name" value="1-ACYLGLYCEROL-3-PHOSPHATE ACYLTRANSFERASE-RELATED"/>
    <property type="match status" value="1"/>
</dbReference>
<keyword evidence="4" id="KW-0472">Membrane</keyword>
<accession>A0A9P0QL29</accession>
<dbReference type="OrthoDB" id="189226at2759"/>
<dbReference type="Pfam" id="PF16076">
    <property type="entry name" value="Acyltransf_C"/>
    <property type="match status" value="1"/>
</dbReference>
<evidence type="ECO:0000256" key="3">
    <source>
        <dbReference type="ARBA" id="ARBA00023315"/>
    </source>
</evidence>
<proteinExistence type="inferred from homology"/>
<keyword evidence="4" id="KW-0812">Transmembrane</keyword>
<dbReference type="GO" id="GO:0005783">
    <property type="term" value="C:endoplasmic reticulum"/>
    <property type="evidence" value="ECO:0007669"/>
    <property type="project" value="TreeGrafter"/>
</dbReference>
<protein>
    <submittedName>
        <fullName evidence="6">2-acyl-1-lysophosphatidylinositol acyltransferase</fullName>
    </submittedName>
</protein>
<gene>
    <name evidence="6" type="ORF">CLIB1423_01S09384</name>
</gene>
<evidence type="ECO:0000313" key="6">
    <source>
        <dbReference type="EMBL" id="CAH2350407.1"/>
    </source>
</evidence>
<dbReference type="CDD" id="cd07990">
    <property type="entry name" value="LPLAT_LCLAT1-like"/>
    <property type="match status" value="1"/>
</dbReference>
<name>A0A9P0QL29_9ASCO</name>
<keyword evidence="2" id="KW-0808">Transferase</keyword>
<evidence type="ECO:0000313" key="7">
    <source>
        <dbReference type="Proteomes" id="UP000837801"/>
    </source>
</evidence>
<feature type="transmembrane region" description="Helical" evidence="4">
    <location>
        <begin position="391"/>
        <end position="412"/>
    </location>
</feature>
<dbReference type="PROSITE" id="PS51257">
    <property type="entry name" value="PROKAR_LIPOPROTEIN"/>
    <property type="match status" value="1"/>
</dbReference>
<evidence type="ECO:0000259" key="5">
    <source>
        <dbReference type="SMART" id="SM00563"/>
    </source>
</evidence>
<evidence type="ECO:0000256" key="4">
    <source>
        <dbReference type="SAM" id="Phobius"/>
    </source>
</evidence>
<dbReference type="AlphaFoldDB" id="A0A9P0QL29"/>
<dbReference type="SUPFAM" id="SSF69593">
    <property type="entry name" value="Glycerol-3-phosphate (1)-acyltransferase"/>
    <property type="match status" value="1"/>
</dbReference>
<dbReference type="Proteomes" id="UP000837801">
    <property type="component" value="Unassembled WGS sequence"/>
</dbReference>
<evidence type="ECO:0000256" key="2">
    <source>
        <dbReference type="ARBA" id="ARBA00022679"/>
    </source>
</evidence>
<dbReference type="InterPro" id="IPR032098">
    <property type="entry name" value="Acyltransf_C"/>
</dbReference>
<reference evidence="6" key="1">
    <citation type="submission" date="2022-03" db="EMBL/GenBank/DDBJ databases">
        <authorList>
            <person name="Legras J.-L."/>
            <person name="Devillers H."/>
            <person name="Grondin C."/>
        </authorList>
    </citation>
    <scope>NUCLEOTIDE SEQUENCE</scope>
    <source>
        <strain evidence="6">CLIB 1423</strain>
    </source>
</reference>
<organism evidence="6 7">
    <name type="scientific">[Candida] railenensis</name>
    <dbReference type="NCBI Taxonomy" id="45579"/>
    <lineage>
        <taxon>Eukaryota</taxon>
        <taxon>Fungi</taxon>
        <taxon>Dikarya</taxon>
        <taxon>Ascomycota</taxon>
        <taxon>Saccharomycotina</taxon>
        <taxon>Pichiomycetes</taxon>
        <taxon>Debaryomycetaceae</taxon>
        <taxon>Kurtzmaniella</taxon>
    </lineage>
</organism>
<dbReference type="SMART" id="SM00563">
    <property type="entry name" value="PlsC"/>
    <property type="match status" value="1"/>
</dbReference>
<comment type="similarity">
    <text evidence="1">Belongs to the 1-acyl-sn-glycerol-3-phosphate acyltransferase family.</text>
</comment>
<feature type="transmembrane region" description="Helical" evidence="4">
    <location>
        <begin position="7"/>
        <end position="30"/>
    </location>
</feature>
<evidence type="ECO:0000256" key="1">
    <source>
        <dbReference type="ARBA" id="ARBA00008655"/>
    </source>
</evidence>
<dbReference type="Pfam" id="PF01553">
    <property type="entry name" value="Acyltransferase"/>
    <property type="match status" value="1"/>
</dbReference>
<feature type="domain" description="Phospholipid/glycerol acyltransferase" evidence="5">
    <location>
        <begin position="103"/>
        <end position="259"/>
    </location>
</feature>
<sequence>MLSRHSYFVSAVRTAIIFPIFILGCTSIVFTQEVAKLVFANSPANLQAVINLTKKHFIDLFTFVTSIISPSKLVITYDPATVDKNLSLSSNGGHLSSVISPNSIVISNHQIYTDWLSLWHILSTANGGSVYIFLKDLSWIPILGRGMKNYNFLFLSRKWEKDKVLLTNQLLEIDANARGFGPANGVTQVFSTTKSTLPIKHWPQGEAKDSTQMWPYQIILYPEGTVTSPHTRIRSEKYCKEKGLPVLKHVLLPRVRGLFITLKKLKSTVEVVYDITTGYSGLKTGENGEDIYTLKKFLFLGYGPKTIHHHIKSYRLEDIPLGSGDEEDIDSVKEEDLKRFEQWLFEVWFEKDRVMDEFYQNGTFENLQKYPNLKTVHADIKVRSYYDVLNIYLPLFIVLLILRNVCIAVYNLF</sequence>
<keyword evidence="4" id="KW-1133">Transmembrane helix</keyword>
<dbReference type="GO" id="GO:0016746">
    <property type="term" value="F:acyltransferase activity"/>
    <property type="evidence" value="ECO:0007669"/>
    <property type="project" value="UniProtKB-KW"/>
</dbReference>
<comment type="caution">
    <text evidence="6">The sequence shown here is derived from an EMBL/GenBank/DDBJ whole genome shotgun (WGS) entry which is preliminary data.</text>
</comment>
<keyword evidence="3 6" id="KW-0012">Acyltransferase</keyword>
<dbReference type="InterPro" id="IPR002123">
    <property type="entry name" value="Plipid/glycerol_acylTrfase"/>
</dbReference>
<keyword evidence="7" id="KW-1185">Reference proteome</keyword>